<sequence length="272" mass="29898">MKNFQPRILITEPTQIVSLLKQPMSDDFKLSSMQYVLCGGPSIGKRVRKRFLERFPGVKYMTNGAGLLETAPAAMIPNIGGRENHDSTGCAVSTGDIKVVCSSTGRQLEVEEKGELCVRGPTVTQGYMSDDSHLDEDGWHHTGQIGHIDKYGNVFIAGSQSDLIEVDGQQIPLAEVEDALLTHPSITDAAVIRVTVASKEQKAKAFVVQRDETLTAEDVHRFVDGQVTQIFKGLLTDVEFVYRIPRGVDGHVLRHQLQSTVPQEEIEEVVAS</sequence>
<protein>
    <recommendedName>
        <fullName evidence="9">AMP-binding enzyme</fullName>
    </recommendedName>
</protein>
<evidence type="ECO:0000256" key="3">
    <source>
        <dbReference type="ARBA" id="ARBA00022598"/>
    </source>
</evidence>
<evidence type="ECO:0000259" key="6">
    <source>
        <dbReference type="Pfam" id="PF13193"/>
    </source>
</evidence>
<evidence type="ECO:0000256" key="2">
    <source>
        <dbReference type="ARBA" id="ARBA00006432"/>
    </source>
</evidence>
<comment type="similarity">
    <text evidence="2">Belongs to the ATP-dependent AMP-binding enzyme family.</text>
</comment>
<dbReference type="GO" id="GO:0016405">
    <property type="term" value="F:CoA-ligase activity"/>
    <property type="evidence" value="ECO:0007669"/>
    <property type="project" value="TreeGrafter"/>
</dbReference>
<evidence type="ECO:0000313" key="7">
    <source>
        <dbReference type="EMBL" id="PIO77217.1"/>
    </source>
</evidence>
<dbReference type="OrthoDB" id="10253869at2759"/>
<dbReference type="SUPFAM" id="SSF56801">
    <property type="entry name" value="Acetyl-CoA synthetase-like"/>
    <property type="match status" value="1"/>
</dbReference>
<comment type="subcellular location">
    <subcellularLocation>
        <location evidence="1">Peroxisome</location>
    </subcellularLocation>
</comment>
<reference evidence="7 8" key="1">
    <citation type="submission" date="2015-09" db="EMBL/GenBank/DDBJ databases">
        <title>Draft genome of the parasitic nematode Teladorsagia circumcincta isolate WARC Sus (inbred).</title>
        <authorList>
            <person name="Mitreva M."/>
        </authorList>
    </citation>
    <scope>NUCLEOTIDE SEQUENCE [LARGE SCALE GENOMIC DNA]</scope>
    <source>
        <strain evidence="7 8">S</strain>
    </source>
</reference>
<evidence type="ECO:0000259" key="5">
    <source>
        <dbReference type="Pfam" id="PF00501"/>
    </source>
</evidence>
<name>A0A2G9V405_TELCI</name>
<evidence type="ECO:0000256" key="1">
    <source>
        <dbReference type="ARBA" id="ARBA00004275"/>
    </source>
</evidence>
<dbReference type="Gene3D" id="3.40.50.980">
    <property type="match status" value="1"/>
</dbReference>
<dbReference type="InterPro" id="IPR045851">
    <property type="entry name" value="AMP-bd_C_sf"/>
</dbReference>
<feature type="domain" description="AMP-binding enzyme C-terminal" evidence="6">
    <location>
        <begin position="175"/>
        <end position="246"/>
    </location>
</feature>
<evidence type="ECO:0000256" key="4">
    <source>
        <dbReference type="ARBA" id="ARBA00023140"/>
    </source>
</evidence>
<accession>A0A2G9V405</accession>
<dbReference type="Proteomes" id="UP000230423">
    <property type="component" value="Unassembled WGS sequence"/>
</dbReference>
<dbReference type="GO" id="GO:0005777">
    <property type="term" value="C:peroxisome"/>
    <property type="evidence" value="ECO:0007669"/>
    <property type="project" value="UniProtKB-SubCell"/>
</dbReference>
<dbReference type="Pfam" id="PF00501">
    <property type="entry name" value="AMP-binding"/>
    <property type="match status" value="1"/>
</dbReference>
<dbReference type="PANTHER" id="PTHR24096:SF149">
    <property type="entry name" value="AMP-BINDING DOMAIN-CONTAINING PROTEIN-RELATED"/>
    <property type="match status" value="1"/>
</dbReference>
<dbReference type="PANTHER" id="PTHR24096">
    <property type="entry name" value="LONG-CHAIN-FATTY-ACID--COA LIGASE"/>
    <property type="match status" value="1"/>
</dbReference>
<keyword evidence="8" id="KW-1185">Reference proteome</keyword>
<dbReference type="Pfam" id="PF13193">
    <property type="entry name" value="AMP-binding_C"/>
    <property type="match status" value="1"/>
</dbReference>
<feature type="domain" description="AMP-dependent synthetase/ligase" evidence="5">
    <location>
        <begin position="2"/>
        <end position="127"/>
    </location>
</feature>
<keyword evidence="3" id="KW-0436">Ligase</keyword>
<dbReference type="EMBL" id="KZ345007">
    <property type="protein sequence ID" value="PIO77217.1"/>
    <property type="molecule type" value="Genomic_DNA"/>
</dbReference>
<organism evidence="7 8">
    <name type="scientific">Teladorsagia circumcincta</name>
    <name type="common">Brown stomach worm</name>
    <name type="synonym">Ostertagia circumcincta</name>
    <dbReference type="NCBI Taxonomy" id="45464"/>
    <lineage>
        <taxon>Eukaryota</taxon>
        <taxon>Metazoa</taxon>
        <taxon>Ecdysozoa</taxon>
        <taxon>Nematoda</taxon>
        <taxon>Chromadorea</taxon>
        <taxon>Rhabditida</taxon>
        <taxon>Rhabditina</taxon>
        <taxon>Rhabditomorpha</taxon>
        <taxon>Strongyloidea</taxon>
        <taxon>Trichostrongylidae</taxon>
        <taxon>Teladorsagia</taxon>
    </lineage>
</organism>
<dbReference type="Gene3D" id="2.30.38.10">
    <property type="entry name" value="Luciferase, Domain 3"/>
    <property type="match status" value="1"/>
</dbReference>
<gene>
    <name evidence="7" type="ORF">TELCIR_00670</name>
</gene>
<keyword evidence="4" id="KW-0576">Peroxisome</keyword>
<evidence type="ECO:0008006" key="9">
    <source>
        <dbReference type="Google" id="ProtNLM"/>
    </source>
</evidence>
<evidence type="ECO:0000313" key="8">
    <source>
        <dbReference type="Proteomes" id="UP000230423"/>
    </source>
</evidence>
<proteinExistence type="inferred from homology"/>
<dbReference type="Gene3D" id="3.30.300.30">
    <property type="match status" value="1"/>
</dbReference>
<dbReference type="InterPro" id="IPR000873">
    <property type="entry name" value="AMP-dep_synth/lig_dom"/>
</dbReference>
<dbReference type="InterPro" id="IPR025110">
    <property type="entry name" value="AMP-bd_C"/>
</dbReference>
<dbReference type="AlphaFoldDB" id="A0A2G9V405"/>